<gene>
    <name evidence="1" type="ORF">FRUB_00491</name>
</gene>
<dbReference type="RefSeq" id="WP_261341121.1">
    <property type="nucleotide sequence ID" value="NZ_NIDE01000001.1"/>
</dbReference>
<name>A0A225DZR8_9BACT</name>
<evidence type="ECO:0000313" key="2">
    <source>
        <dbReference type="Proteomes" id="UP000214646"/>
    </source>
</evidence>
<dbReference type="Proteomes" id="UP000214646">
    <property type="component" value="Unassembled WGS sequence"/>
</dbReference>
<dbReference type="EMBL" id="NIDE01000001">
    <property type="protein sequence ID" value="OWK46792.1"/>
    <property type="molecule type" value="Genomic_DNA"/>
</dbReference>
<proteinExistence type="predicted"/>
<comment type="caution">
    <text evidence="1">The sequence shown here is derived from an EMBL/GenBank/DDBJ whole genome shotgun (WGS) entry which is preliminary data.</text>
</comment>
<accession>A0A225DZR8</accession>
<evidence type="ECO:0000313" key="1">
    <source>
        <dbReference type="EMBL" id="OWK46792.1"/>
    </source>
</evidence>
<keyword evidence="2" id="KW-1185">Reference proteome</keyword>
<protein>
    <submittedName>
        <fullName evidence="1">Uncharacterized protein</fullName>
    </submittedName>
</protein>
<sequence length="41" mass="4699">MRKRFGLEAAQVLHGHAQADVTQIYSERGERLELEVAAMMR</sequence>
<reference evidence="2" key="1">
    <citation type="submission" date="2017-06" db="EMBL/GenBank/DDBJ databases">
        <title>Genome analysis of Fimbriiglobus ruber SP5, the first member of the order Planctomycetales with confirmed chitinolytic capability.</title>
        <authorList>
            <person name="Ravin N.V."/>
            <person name="Rakitin A.L."/>
            <person name="Ivanova A.A."/>
            <person name="Beletsky A.V."/>
            <person name="Kulichevskaya I.S."/>
            <person name="Mardanov A.V."/>
            <person name="Dedysh S.N."/>
        </authorList>
    </citation>
    <scope>NUCLEOTIDE SEQUENCE [LARGE SCALE GENOMIC DNA]</scope>
    <source>
        <strain evidence="2">SP5</strain>
    </source>
</reference>
<dbReference type="AlphaFoldDB" id="A0A225DZR8"/>
<organism evidence="1 2">
    <name type="scientific">Fimbriiglobus ruber</name>
    <dbReference type="NCBI Taxonomy" id="1908690"/>
    <lineage>
        <taxon>Bacteria</taxon>
        <taxon>Pseudomonadati</taxon>
        <taxon>Planctomycetota</taxon>
        <taxon>Planctomycetia</taxon>
        <taxon>Gemmatales</taxon>
        <taxon>Gemmataceae</taxon>
        <taxon>Fimbriiglobus</taxon>
    </lineage>
</organism>